<dbReference type="OrthoDB" id="1607513at2759"/>
<reference evidence="7 8" key="1">
    <citation type="submission" date="2017-03" db="EMBL/GenBank/DDBJ databases">
        <title>WGS assembly of Porphyra umbilicalis.</title>
        <authorList>
            <person name="Brawley S.H."/>
            <person name="Blouin N.A."/>
            <person name="Ficko-Blean E."/>
            <person name="Wheeler G.L."/>
            <person name="Lohr M."/>
            <person name="Goodson H.V."/>
            <person name="Jenkins J.W."/>
            <person name="Blaby-Haas C.E."/>
            <person name="Helliwell K.E."/>
            <person name="Chan C."/>
            <person name="Marriage T."/>
            <person name="Bhattacharya D."/>
            <person name="Klein A.S."/>
            <person name="Badis Y."/>
            <person name="Brodie J."/>
            <person name="Cao Y."/>
            <person name="Collen J."/>
            <person name="Dittami S.M."/>
            <person name="Gachon C.M."/>
            <person name="Green B.R."/>
            <person name="Karpowicz S."/>
            <person name="Kim J.W."/>
            <person name="Kudahl U."/>
            <person name="Lin S."/>
            <person name="Michel G."/>
            <person name="Mittag M."/>
            <person name="Olson B.J."/>
            <person name="Pangilinan J."/>
            <person name="Peng Y."/>
            <person name="Qiu H."/>
            <person name="Shu S."/>
            <person name="Singer J.T."/>
            <person name="Smith A.G."/>
            <person name="Sprecher B.N."/>
            <person name="Wagner V."/>
            <person name="Wang W."/>
            <person name="Wang Z.-Y."/>
            <person name="Yan J."/>
            <person name="Yarish C."/>
            <person name="Zoeuner-Riek S."/>
            <person name="Zhuang Y."/>
            <person name="Zou Y."/>
            <person name="Lindquist E.A."/>
            <person name="Grimwood J."/>
            <person name="Barry K."/>
            <person name="Rokhsar D.S."/>
            <person name="Schmutz J."/>
            <person name="Stiller J.W."/>
            <person name="Grossman A.R."/>
            <person name="Prochnik S.E."/>
        </authorList>
    </citation>
    <scope>NUCLEOTIDE SEQUENCE [LARGE SCALE GENOMIC DNA]</scope>
    <source>
        <strain evidence="7">4086291</strain>
    </source>
</reference>
<keyword evidence="5" id="KW-0539">Nucleus</keyword>
<evidence type="ECO:0000256" key="2">
    <source>
        <dbReference type="ARBA" id="ARBA00022723"/>
    </source>
</evidence>
<proteinExistence type="predicted"/>
<dbReference type="EMBL" id="KV918953">
    <property type="protein sequence ID" value="OSX74297.1"/>
    <property type="molecule type" value="Genomic_DNA"/>
</dbReference>
<evidence type="ECO:0000256" key="6">
    <source>
        <dbReference type="SAM" id="MobiDB-lite"/>
    </source>
</evidence>
<keyword evidence="3" id="KW-0863">Zinc-finger</keyword>
<dbReference type="GO" id="GO:0005634">
    <property type="term" value="C:nucleus"/>
    <property type="evidence" value="ECO:0007669"/>
    <property type="project" value="UniProtKB-SubCell"/>
</dbReference>
<name>A0A1X6P0D9_PORUM</name>
<feature type="region of interest" description="Disordered" evidence="6">
    <location>
        <begin position="730"/>
        <end position="754"/>
    </location>
</feature>
<feature type="region of interest" description="Disordered" evidence="6">
    <location>
        <begin position="68"/>
        <end position="91"/>
    </location>
</feature>
<keyword evidence="4" id="KW-0862">Zinc</keyword>
<organism evidence="7 8">
    <name type="scientific">Porphyra umbilicalis</name>
    <name type="common">Purple laver</name>
    <name type="synonym">Red alga</name>
    <dbReference type="NCBI Taxonomy" id="2786"/>
    <lineage>
        <taxon>Eukaryota</taxon>
        <taxon>Rhodophyta</taxon>
        <taxon>Bangiophyceae</taxon>
        <taxon>Bangiales</taxon>
        <taxon>Bangiaceae</taxon>
        <taxon>Porphyra</taxon>
    </lineage>
</organism>
<keyword evidence="2" id="KW-0479">Metal-binding</keyword>
<dbReference type="SUPFAM" id="SSF53098">
    <property type="entry name" value="Ribonuclease H-like"/>
    <property type="match status" value="1"/>
</dbReference>
<dbReference type="PANTHER" id="PTHR46481">
    <property type="entry name" value="ZINC FINGER BED DOMAIN-CONTAINING PROTEIN 4"/>
    <property type="match status" value="1"/>
</dbReference>
<protein>
    <submittedName>
        <fullName evidence="7">Uncharacterized protein</fullName>
    </submittedName>
</protein>
<gene>
    <name evidence="7" type="ORF">BU14_0295s0001</name>
</gene>
<evidence type="ECO:0000256" key="5">
    <source>
        <dbReference type="ARBA" id="ARBA00023242"/>
    </source>
</evidence>
<keyword evidence="8" id="KW-1185">Reference proteome</keyword>
<evidence type="ECO:0000256" key="3">
    <source>
        <dbReference type="ARBA" id="ARBA00022771"/>
    </source>
</evidence>
<dbReference type="GO" id="GO:0008270">
    <property type="term" value="F:zinc ion binding"/>
    <property type="evidence" value="ECO:0007669"/>
    <property type="project" value="UniProtKB-KW"/>
</dbReference>
<dbReference type="AlphaFoldDB" id="A0A1X6P0D9"/>
<dbReference type="InterPro" id="IPR052035">
    <property type="entry name" value="ZnF_BED_domain_contain"/>
</dbReference>
<evidence type="ECO:0000313" key="7">
    <source>
        <dbReference type="EMBL" id="OSX74297.1"/>
    </source>
</evidence>
<evidence type="ECO:0000256" key="1">
    <source>
        <dbReference type="ARBA" id="ARBA00004123"/>
    </source>
</evidence>
<dbReference type="Proteomes" id="UP000218209">
    <property type="component" value="Unassembled WGS sequence"/>
</dbReference>
<dbReference type="PANTHER" id="PTHR46481:SF10">
    <property type="entry name" value="ZINC FINGER BED DOMAIN-CONTAINING PROTEIN 39"/>
    <property type="match status" value="1"/>
</dbReference>
<comment type="subcellular location">
    <subcellularLocation>
        <location evidence="1">Nucleus</location>
    </subcellularLocation>
</comment>
<feature type="region of interest" description="Disordered" evidence="6">
    <location>
        <begin position="280"/>
        <end position="304"/>
    </location>
</feature>
<feature type="compositionally biased region" description="Polar residues" evidence="6">
    <location>
        <begin position="285"/>
        <end position="300"/>
    </location>
</feature>
<dbReference type="InterPro" id="IPR012337">
    <property type="entry name" value="RNaseH-like_sf"/>
</dbReference>
<feature type="compositionally biased region" description="Gly residues" evidence="6">
    <location>
        <begin position="733"/>
        <end position="746"/>
    </location>
</feature>
<evidence type="ECO:0000313" key="8">
    <source>
        <dbReference type="Proteomes" id="UP000218209"/>
    </source>
</evidence>
<accession>A0A1X6P0D9</accession>
<evidence type="ECO:0000256" key="4">
    <source>
        <dbReference type="ARBA" id="ARBA00022833"/>
    </source>
</evidence>
<sequence>MADAKTSVMHRGKEWALQPRYVAKPDARSALWGLLDVYQREEDGEPVADLVVRCRVCAIDGVETHPFLKGGAPSNGSKHDEGTRKGQAGPTRRADHLKATLYLLINAQGGNRTRSVAADRSIRRLLLPRARREHHLRFVQMQIMTRSPHVFGRNAYVRAFLDGLKAQYAPPALGTVAHLLTELASFVRGALRTAIATAKDAYAGAAFAHVATDMWTETHSHLSYGSVVLRFVELSSGEMSDVASATTDSGANVRKAMIGFTGAWVPCASHSIHNAVRHAMGGSGETPTQRSARLSRSVSRQARPRKTCRNTLGREFLARCRATVGFFEQSPVEALFLSRIEVPEDPACRNLLPDVPTRGGSTFSSLCRLYAMWPRLFAFFRSQSLTADQLKRQISENDLNVMRQLIAVLQPAFEVTKASERPTATLSETFLLVVELRKTMHMDNINVPRFPDLPLAVGAVNIEDYLKHNEDAVMEVDNRLYSCGLAYIEEEEHVDCLGVVARTAVLELRDKVDRLFFNATDSPKNWMKNSAVLGAVYITPGGVRTMRKVADWIGVENPVADAEKALSVACAQLGSAAVVDSTPGQVPPPLPSVERTQARTSLLRWESTSGTLAAPSSTAAVRSLGTDARAELTAFLRMTESSQWEPPLPFWFRHRQQFPALYRLAGRAFSFTGGLVSDERSSLSVESVEMHSLVSANMALVPGDCASVPILTHDAATAFRNRMNSFVPEEDGGITGDAGAGWGSDGGDSVVESD</sequence>